<feature type="transmembrane region" description="Helical" evidence="10">
    <location>
        <begin position="45"/>
        <end position="66"/>
    </location>
</feature>
<dbReference type="PANTHER" id="PTHR24246:SF27">
    <property type="entry name" value="ADENOSINE RECEPTOR, ISOFORM A"/>
    <property type="match status" value="1"/>
</dbReference>
<keyword evidence="4 10" id="KW-1133">Transmembrane helix</keyword>
<dbReference type="Gene3D" id="1.20.1070.10">
    <property type="entry name" value="Rhodopsin 7-helix transmembrane proteins"/>
    <property type="match status" value="1"/>
</dbReference>
<dbReference type="GO" id="GO:0004930">
    <property type="term" value="F:G protein-coupled receptor activity"/>
    <property type="evidence" value="ECO:0007669"/>
    <property type="project" value="UniProtKB-KW"/>
</dbReference>
<evidence type="ECO:0000259" key="11">
    <source>
        <dbReference type="PROSITE" id="PS50262"/>
    </source>
</evidence>
<evidence type="ECO:0000256" key="4">
    <source>
        <dbReference type="ARBA" id="ARBA00022989"/>
    </source>
</evidence>
<evidence type="ECO:0000256" key="2">
    <source>
        <dbReference type="ARBA" id="ARBA00022475"/>
    </source>
</evidence>
<evidence type="ECO:0000256" key="10">
    <source>
        <dbReference type="SAM" id="Phobius"/>
    </source>
</evidence>
<reference evidence="13" key="1">
    <citation type="submission" date="2023-03" db="UniProtKB">
        <authorList>
            <consortium name="WormBaseParasite"/>
        </authorList>
    </citation>
    <scope>IDENTIFICATION</scope>
</reference>
<organism evidence="12 13">
    <name type="scientific">Ascaris lumbricoides</name>
    <name type="common">Giant roundworm</name>
    <dbReference type="NCBI Taxonomy" id="6252"/>
    <lineage>
        <taxon>Eukaryota</taxon>
        <taxon>Metazoa</taxon>
        <taxon>Ecdysozoa</taxon>
        <taxon>Nematoda</taxon>
        <taxon>Chromadorea</taxon>
        <taxon>Rhabditida</taxon>
        <taxon>Spirurina</taxon>
        <taxon>Ascaridomorpha</taxon>
        <taxon>Ascaridoidea</taxon>
        <taxon>Ascarididae</taxon>
        <taxon>Ascaris</taxon>
    </lineage>
</organism>
<evidence type="ECO:0000256" key="1">
    <source>
        <dbReference type="ARBA" id="ARBA00004651"/>
    </source>
</evidence>
<dbReference type="Pfam" id="PF00001">
    <property type="entry name" value="7tm_1"/>
    <property type="match status" value="1"/>
</dbReference>
<feature type="transmembrane region" description="Helical" evidence="10">
    <location>
        <begin position="72"/>
        <end position="93"/>
    </location>
</feature>
<evidence type="ECO:0000313" key="12">
    <source>
        <dbReference type="Proteomes" id="UP000036681"/>
    </source>
</evidence>
<dbReference type="InterPro" id="IPR017452">
    <property type="entry name" value="GPCR_Rhodpsn_7TM"/>
</dbReference>
<dbReference type="PANTHER" id="PTHR24246">
    <property type="entry name" value="OLFACTORY RECEPTOR AND ADENOSINE RECEPTOR"/>
    <property type="match status" value="1"/>
</dbReference>
<dbReference type="InterPro" id="IPR000276">
    <property type="entry name" value="GPCR_Rhodpsn"/>
</dbReference>
<name>A0A9J2Q919_ASCLU</name>
<keyword evidence="6 10" id="KW-0472">Membrane</keyword>
<evidence type="ECO:0000256" key="7">
    <source>
        <dbReference type="ARBA" id="ARBA00023170"/>
    </source>
</evidence>
<feature type="domain" description="G-protein coupled receptors family 1 profile" evidence="11">
    <location>
        <begin position="24"/>
        <end position="122"/>
    </location>
</feature>
<dbReference type="CDD" id="cd00637">
    <property type="entry name" value="7tm_classA_rhodopsin-like"/>
    <property type="match status" value="1"/>
</dbReference>
<dbReference type="GO" id="GO:0005886">
    <property type="term" value="C:plasma membrane"/>
    <property type="evidence" value="ECO:0007669"/>
    <property type="project" value="UniProtKB-SubCell"/>
</dbReference>
<dbReference type="AlphaFoldDB" id="A0A9J2Q919"/>
<keyword evidence="9" id="KW-0807">Transducer</keyword>
<dbReference type="Proteomes" id="UP000036681">
    <property type="component" value="Unplaced"/>
</dbReference>
<evidence type="ECO:0000313" key="13">
    <source>
        <dbReference type="WBParaSite" id="ALUE_0001807501-mRNA-1"/>
    </source>
</evidence>
<dbReference type="PROSITE" id="PS50262">
    <property type="entry name" value="G_PROTEIN_RECEP_F1_2"/>
    <property type="match status" value="1"/>
</dbReference>
<sequence>MDGETLNDLVRFIRIPAAALAITVNILIVIVIFRYSAMRSNASNLLIAQLAFADVLMGVALIIRFVTNEIQLASGCTIFDAALCMVVGAPTIFSAHVDQITMFGIAIERLLCMKFPIQYRKLGLEKFDFSHMTESDIKFDVRLNNVSSRAESNLPRFE</sequence>
<proteinExistence type="predicted"/>
<protein>
    <submittedName>
        <fullName evidence="13">G-protein coupled receptors family 1 profile domain-containing protein</fullName>
    </submittedName>
</protein>
<evidence type="ECO:0000256" key="8">
    <source>
        <dbReference type="ARBA" id="ARBA00023180"/>
    </source>
</evidence>
<evidence type="ECO:0000256" key="9">
    <source>
        <dbReference type="ARBA" id="ARBA00023224"/>
    </source>
</evidence>
<dbReference type="SUPFAM" id="SSF81321">
    <property type="entry name" value="Family A G protein-coupled receptor-like"/>
    <property type="match status" value="1"/>
</dbReference>
<feature type="transmembrane region" description="Helical" evidence="10">
    <location>
        <begin position="12"/>
        <end position="33"/>
    </location>
</feature>
<accession>A0A9J2Q919</accession>
<keyword evidence="5" id="KW-0297">G-protein coupled receptor</keyword>
<keyword evidence="12" id="KW-1185">Reference proteome</keyword>
<evidence type="ECO:0000256" key="3">
    <source>
        <dbReference type="ARBA" id="ARBA00022692"/>
    </source>
</evidence>
<keyword evidence="8" id="KW-0325">Glycoprotein</keyword>
<evidence type="ECO:0000256" key="5">
    <source>
        <dbReference type="ARBA" id="ARBA00023040"/>
    </source>
</evidence>
<keyword evidence="2" id="KW-1003">Cell membrane</keyword>
<dbReference type="WBParaSite" id="ALUE_0001807501-mRNA-1">
    <property type="protein sequence ID" value="ALUE_0001807501-mRNA-1"/>
    <property type="gene ID" value="ALUE_0001807501"/>
</dbReference>
<dbReference type="PRINTS" id="PR00237">
    <property type="entry name" value="GPCRRHODOPSN"/>
</dbReference>
<evidence type="ECO:0000256" key="6">
    <source>
        <dbReference type="ARBA" id="ARBA00023136"/>
    </source>
</evidence>
<comment type="subcellular location">
    <subcellularLocation>
        <location evidence="1">Cell membrane</location>
        <topology evidence="1">Multi-pass membrane protein</topology>
    </subcellularLocation>
</comment>
<keyword evidence="7" id="KW-0675">Receptor</keyword>
<keyword evidence="3 10" id="KW-0812">Transmembrane</keyword>